<accession>A0A4R7KRW2</accession>
<evidence type="ECO:0000259" key="1">
    <source>
        <dbReference type="Pfam" id="PF01636"/>
    </source>
</evidence>
<feature type="domain" description="Aminoglycoside phosphotransferase" evidence="1">
    <location>
        <begin position="145"/>
        <end position="262"/>
    </location>
</feature>
<keyword evidence="2" id="KW-0167">Capsid protein</keyword>
<dbReference type="Gene3D" id="3.30.200.20">
    <property type="entry name" value="Phosphorylase Kinase, domain 1"/>
    <property type="match status" value="1"/>
</dbReference>
<sequence length="331" mass="39541">MVRETEISTQFGFKIYEFIPMRGVYLLKTNKGNKCLKKINYGIQKLMYLYQAKEHIIRNGFKNIDRYNLSLEGTPYALVNDDIYVITDWIEGRECDFKKIDELMKASETLAVFHLSARGFIPDESVKVRDDIGKLPQTMEKRMSTLNKMRDIARKNRRKTEFDIMYLSNVDSYLDLAKQAVKTLDMEGYIRLCERSYFDRVLCHHDYTYHNILFDKDENAHIVDFDYCKSELQIYDVSTLIIKALKRLDWNVEYARAIVGAYNRVRQISSEEENMLKTLLIFPQRFWRLANRFYYRESGWSEGVFIKKMREIIEEKEKYLNFIGNVDEIFK</sequence>
<dbReference type="SUPFAM" id="SSF56112">
    <property type="entry name" value="Protein kinase-like (PK-like)"/>
    <property type="match status" value="1"/>
</dbReference>
<reference evidence="2 3" key="1">
    <citation type="submission" date="2019-03" db="EMBL/GenBank/DDBJ databases">
        <title>Genomic Encyclopedia of Type Strains, Phase IV (KMG-IV): sequencing the most valuable type-strain genomes for metagenomic binning, comparative biology and taxonomic classification.</title>
        <authorList>
            <person name="Goeker M."/>
        </authorList>
    </citation>
    <scope>NUCLEOTIDE SEQUENCE [LARGE SCALE GENOMIC DNA]</scope>
    <source>
        <strain evidence="2 3">DSM 24455</strain>
    </source>
</reference>
<dbReference type="EMBL" id="SOAZ01000004">
    <property type="protein sequence ID" value="TDT62334.1"/>
    <property type="molecule type" value="Genomic_DNA"/>
</dbReference>
<keyword evidence="3" id="KW-1185">Reference proteome</keyword>
<dbReference type="Gene3D" id="3.90.1200.10">
    <property type="match status" value="1"/>
</dbReference>
<dbReference type="PANTHER" id="PTHR39179">
    <property type="entry name" value="SPORE COAT PROTEIN I"/>
    <property type="match status" value="1"/>
</dbReference>
<evidence type="ECO:0000313" key="2">
    <source>
        <dbReference type="EMBL" id="TDT62334.1"/>
    </source>
</evidence>
<dbReference type="PANTHER" id="PTHR39179:SF1">
    <property type="entry name" value="SPORE COAT PROTEIN I"/>
    <property type="match status" value="1"/>
</dbReference>
<dbReference type="NCBIfam" id="TIGR02906">
    <property type="entry name" value="spore_CotS"/>
    <property type="match status" value="1"/>
</dbReference>
<dbReference type="Pfam" id="PF01636">
    <property type="entry name" value="APH"/>
    <property type="match status" value="1"/>
</dbReference>
<protein>
    <submittedName>
        <fullName evidence="2">CotS family spore coat protein</fullName>
    </submittedName>
</protein>
<name>A0A4R7KRW2_9CLOT</name>
<dbReference type="InterPro" id="IPR014255">
    <property type="entry name" value="Spore_coat_CotS"/>
</dbReference>
<dbReference type="InterPro" id="IPR047175">
    <property type="entry name" value="CotS-like"/>
</dbReference>
<dbReference type="AlphaFoldDB" id="A0A4R7KRW2"/>
<keyword evidence="2" id="KW-0946">Virion</keyword>
<organism evidence="2 3">
    <name type="scientific">Fonticella tunisiensis</name>
    <dbReference type="NCBI Taxonomy" id="1096341"/>
    <lineage>
        <taxon>Bacteria</taxon>
        <taxon>Bacillati</taxon>
        <taxon>Bacillota</taxon>
        <taxon>Clostridia</taxon>
        <taxon>Eubacteriales</taxon>
        <taxon>Clostridiaceae</taxon>
        <taxon>Fonticella</taxon>
    </lineage>
</organism>
<dbReference type="InterPro" id="IPR002575">
    <property type="entry name" value="Aminoglycoside_PTrfase"/>
</dbReference>
<dbReference type="OrthoDB" id="9771902at2"/>
<comment type="caution">
    <text evidence="2">The sequence shown here is derived from an EMBL/GenBank/DDBJ whole genome shotgun (WGS) entry which is preliminary data.</text>
</comment>
<gene>
    <name evidence="2" type="ORF">EDD71_10458</name>
</gene>
<dbReference type="InterPro" id="IPR011009">
    <property type="entry name" value="Kinase-like_dom_sf"/>
</dbReference>
<dbReference type="RefSeq" id="WP_133627337.1">
    <property type="nucleotide sequence ID" value="NZ_SOAZ01000004.1"/>
</dbReference>
<proteinExistence type="predicted"/>
<evidence type="ECO:0000313" key="3">
    <source>
        <dbReference type="Proteomes" id="UP000295325"/>
    </source>
</evidence>
<dbReference type="GO" id="GO:0042601">
    <property type="term" value="C:endospore-forming forespore"/>
    <property type="evidence" value="ECO:0007669"/>
    <property type="project" value="TreeGrafter"/>
</dbReference>
<dbReference type="Proteomes" id="UP000295325">
    <property type="component" value="Unassembled WGS sequence"/>
</dbReference>